<organism evidence="2 3">
    <name type="scientific">Syphacia muris</name>
    <dbReference type="NCBI Taxonomy" id="451379"/>
    <lineage>
        <taxon>Eukaryota</taxon>
        <taxon>Metazoa</taxon>
        <taxon>Ecdysozoa</taxon>
        <taxon>Nematoda</taxon>
        <taxon>Chromadorea</taxon>
        <taxon>Rhabditida</taxon>
        <taxon>Spirurina</taxon>
        <taxon>Oxyuridomorpha</taxon>
        <taxon>Oxyuroidea</taxon>
        <taxon>Oxyuridae</taxon>
        <taxon>Syphacia</taxon>
    </lineage>
</organism>
<evidence type="ECO:0000313" key="3">
    <source>
        <dbReference type="WBParaSite" id="SMUV_0000892801-mRNA-1"/>
    </source>
</evidence>
<sequence>MRDNVLSKFTNKSCDIDCLKANQIAVNGVDMVGTPPPSSACNGFVKHSLPSRKLEVDDVLWFFMFALTCWYFGFPIQLLIHPWVDRLIWFLKLEL</sequence>
<keyword evidence="1" id="KW-0472">Membrane</keyword>
<keyword evidence="2" id="KW-1185">Reference proteome</keyword>
<proteinExistence type="predicted"/>
<evidence type="ECO:0000313" key="2">
    <source>
        <dbReference type="Proteomes" id="UP000046393"/>
    </source>
</evidence>
<name>A0A0N5AVK6_9BILA</name>
<reference evidence="3" key="1">
    <citation type="submission" date="2017-02" db="UniProtKB">
        <authorList>
            <consortium name="WormBaseParasite"/>
        </authorList>
    </citation>
    <scope>IDENTIFICATION</scope>
</reference>
<dbReference type="Proteomes" id="UP000046393">
    <property type="component" value="Unplaced"/>
</dbReference>
<accession>A0A0N5AVK6</accession>
<dbReference type="AlphaFoldDB" id="A0A0N5AVK6"/>
<dbReference type="WBParaSite" id="SMUV_0000892801-mRNA-1">
    <property type="protein sequence ID" value="SMUV_0000892801-mRNA-1"/>
    <property type="gene ID" value="SMUV_0000892801"/>
</dbReference>
<evidence type="ECO:0000256" key="1">
    <source>
        <dbReference type="SAM" id="Phobius"/>
    </source>
</evidence>
<keyword evidence="1" id="KW-1133">Transmembrane helix</keyword>
<feature type="transmembrane region" description="Helical" evidence="1">
    <location>
        <begin position="59"/>
        <end position="80"/>
    </location>
</feature>
<protein>
    <submittedName>
        <fullName evidence="3">Transmembrane protein</fullName>
    </submittedName>
</protein>
<keyword evidence="1" id="KW-0812">Transmembrane</keyword>